<dbReference type="Gene3D" id="1.10.287.370">
    <property type="match status" value="1"/>
</dbReference>
<accession>A0A2H1VPX9</accession>
<dbReference type="AlphaFoldDB" id="A0A2H1VPX9"/>
<dbReference type="GO" id="GO:0003714">
    <property type="term" value="F:transcription corepressor activity"/>
    <property type="evidence" value="ECO:0007669"/>
    <property type="project" value="InterPro"/>
</dbReference>
<evidence type="ECO:0000256" key="2">
    <source>
        <dbReference type="SAM" id="Coils"/>
    </source>
</evidence>
<comment type="similarity">
    <text evidence="1">Belongs to the UXT family.</text>
</comment>
<dbReference type="PRINTS" id="PR01502">
    <property type="entry name" value="UXTPROTEIN"/>
</dbReference>
<dbReference type="InterPro" id="IPR004127">
    <property type="entry name" value="Prefoldin_subunit_alpha"/>
</dbReference>
<evidence type="ECO:0000313" key="3">
    <source>
        <dbReference type="EMBL" id="SOQ42870.1"/>
    </source>
</evidence>
<dbReference type="CDD" id="cd23158">
    <property type="entry name" value="Prefoldin_UXT"/>
    <property type="match status" value="1"/>
</dbReference>
<dbReference type="GO" id="GO:0000122">
    <property type="term" value="P:negative regulation of transcription by RNA polymerase II"/>
    <property type="evidence" value="ECO:0007669"/>
    <property type="project" value="InterPro"/>
</dbReference>
<dbReference type="InterPro" id="IPR003994">
    <property type="entry name" value="UXT"/>
</dbReference>
<dbReference type="Pfam" id="PF02996">
    <property type="entry name" value="Prefoldin"/>
    <property type="match status" value="1"/>
</dbReference>
<dbReference type="SUPFAM" id="SSF46579">
    <property type="entry name" value="Prefoldin"/>
    <property type="match status" value="1"/>
</dbReference>
<dbReference type="GO" id="GO:0016592">
    <property type="term" value="C:mediator complex"/>
    <property type="evidence" value="ECO:0007669"/>
    <property type="project" value="TreeGrafter"/>
</dbReference>
<organism evidence="3">
    <name type="scientific">Spodoptera frugiperda</name>
    <name type="common">Fall armyworm</name>
    <dbReference type="NCBI Taxonomy" id="7108"/>
    <lineage>
        <taxon>Eukaryota</taxon>
        <taxon>Metazoa</taxon>
        <taxon>Ecdysozoa</taxon>
        <taxon>Arthropoda</taxon>
        <taxon>Hexapoda</taxon>
        <taxon>Insecta</taxon>
        <taxon>Pterygota</taxon>
        <taxon>Neoptera</taxon>
        <taxon>Endopterygota</taxon>
        <taxon>Lepidoptera</taxon>
        <taxon>Glossata</taxon>
        <taxon>Ditrysia</taxon>
        <taxon>Noctuoidea</taxon>
        <taxon>Noctuidae</taxon>
        <taxon>Amphipyrinae</taxon>
        <taxon>Spodoptera</taxon>
    </lineage>
</organism>
<evidence type="ECO:0000256" key="1">
    <source>
        <dbReference type="ARBA" id="ARBA00007666"/>
    </source>
</evidence>
<gene>
    <name evidence="3" type="ORF">SFRICE_010985</name>
</gene>
<dbReference type="GO" id="GO:0045944">
    <property type="term" value="P:positive regulation of transcription by RNA polymerase II"/>
    <property type="evidence" value="ECO:0007669"/>
    <property type="project" value="TreeGrafter"/>
</dbReference>
<proteinExistence type="inferred from homology"/>
<dbReference type="PANTHER" id="PTHR13345:SF9">
    <property type="entry name" value="PROTEIN UXT"/>
    <property type="match status" value="1"/>
</dbReference>
<dbReference type="EMBL" id="ODYU01003727">
    <property type="protein sequence ID" value="SOQ42870.1"/>
    <property type="molecule type" value="Genomic_DNA"/>
</dbReference>
<protein>
    <submittedName>
        <fullName evidence="3">SFRICE_010985</fullName>
    </submittedName>
</protein>
<feature type="coiled-coil region" evidence="2">
    <location>
        <begin position="18"/>
        <end position="45"/>
    </location>
</feature>
<dbReference type="PANTHER" id="PTHR13345">
    <property type="entry name" value="MEDIATOR OF RNA POLYMERASE II TRANSCRIPTION SUBUNIT 10"/>
    <property type="match status" value="1"/>
</dbReference>
<name>A0A2H1VPX9_SPOFR</name>
<keyword evidence="2" id="KW-0175">Coiled coil</keyword>
<sequence length="166" mass="19413">MSDPKVEETIFKYETFINDVLREDLRRVQIRLEKINTETSDLIQEKHTIKVITDKKMHPDGFKTQVNIGCNFFMEAAVRDTSTLLMNLGLNTYLEFTLEEANKYLDVRIKAFEEMATALQDKAAKIRAHIKMMLIGIGQLQDELNMEDSRKRRNVHDESLYGVKER</sequence>
<dbReference type="InterPro" id="IPR009053">
    <property type="entry name" value="Prefoldin"/>
</dbReference>
<reference evidence="3" key="1">
    <citation type="submission" date="2016-07" db="EMBL/GenBank/DDBJ databases">
        <authorList>
            <person name="Bretaudeau A."/>
        </authorList>
    </citation>
    <scope>NUCLEOTIDE SEQUENCE</scope>
    <source>
        <strain evidence="3">Rice</strain>
        <tissue evidence="3">Whole body</tissue>
    </source>
</reference>